<evidence type="ECO:0000259" key="12">
    <source>
        <dbReference type="Pfam" id="PF00263"/>
    </source>
</evidence>
<dbReference type="PROSITE" id="PS00875">
    <property type="entry name" value="T2SP_D"/>
    <property type="match status" value="1"/>
</dbReference>
<evidence type="ECO:0000256" key="11">
    <source>
        <dbReference type="SAM" id="SignalP"/>
    </source>
</evidence>
<feature type="signal peptide" evidence="11">
    <location>
        <begin position="1"/>
        <end position="19"/>
    </location>
</feature>
<feature type="domain" description="NolW-like" evidence="13">
    <location>
        <begin position="178"/>
        <end position="325"/>
    </location>
</feature>
<evidence type="ECO:0000256" key="6">
    <source>
        <dbReference type="ARBA" id="ARBA00023010"/>
    </source>
</evidence>
<evidence type="ECO:0000256" key="1">
    <source>
        <dbReference type="ARBA" id="ARBA00004442"/>
    </source>
</evidence>
<keyword evidence="4 11" id="KW-0732">Signal</keyword>
<comment type="similarity">
    <text evidence="2">Belongs to the bacterial secretin family. T3SS SctC subfamily.</text>
</comment>
<evidence type="ECO:0000256" key="3">
    <source>
        <dbReference type="ARBA" id="ARBA00022448"/>
    </source>
</evidence>
<name>A0A1B4FJB3_9BURK</name>
<keyword evidence="8" id="KW-0998">Cell outer membrane</keyword>
<dbReference type="InterPro" id="IPR038591">
    <property type="entry name" value="NolW-like_sf"/>
</dbReference>
<reference evidence="14 15" key="1">
    <citation type="submission" date="2015-12" db="EMBL/GenBank/DDBJ databases">
        <title>Diversity of Burkholderia near neighbor genomes.</title>
        <authorList>
            <person name="Sahl J."/>
            <person name="Wagner D."/>
            <person name="Keim P."/>
        </authorList>
    </citation>
    <scope>NUCLEOTIDE SEQUENCE [LARGE SCALE GENOMIC DNA]</scope>
    <source>
        <strain evidence="14 15">BDU6</strain>
    </source>
</reference>
<dbReference type="Gene3D" id="3.55.50.30">
    <property type="match status" value="1"/>
</dbReference>
<evidence type="ECO:0000313" key="15">
    <source>
        <dbReference type="Proteomes" id="UP000062519"/>
    </source>
</evidence>
<dbReference type="GO" id="GO:0015627">
    <property type="term" value="C:type II protein secretion system complex"/>
    <property type="evidence" value="ECO:0007669"/>
    <property type="project" value="TreeGrafter"/>
</dbReference>
<dbReference type="Gene3D" id="3.30.1370.120">
    <property type="match status" value="2"/>
</dbReference>
<sequence length="630" mass="67350">MLRHVLLAVSMAASVPAAAASFPWKDAVFSYQAKSTALSRMLEDIFVTQQRPVQISETVKDLAPVSGDFRQAPRQIFNDLAQSYGLVGYFDGTAMHVTALAENRTVLRPLTKVGADDVRRAALEFGYLDSRFRFNAMSAPSAVQLNGPPAYVERVSDLIALMEANATRQADGTQTDFRVIPLKNAWAEDVTYHVGGQTTVVRGVANTLQRLVDGLDGLDGEVARDPFAATPGLPASPERRPRSALSALFDQTSPDGDRQEARPPLPEPEAATDRASGADLRLSRRPGASIRIVGDSRTNAVIVMAPVAILPKLEAVVRDLDVEPELVQIEAAIIDVQDGALKEIGFDWALQASRFRIASTTSGASIGRDLPDAQGTRGSGPNFSIFGGSGALNFLSRIHALQTQGKASVLSRPKLATLNGNEAVLTNQQVFYPRVSSERAAQLYQIDVGLQMRVVPAVVRKSDGAADIRLQVFIEDGMLSSRRVDELPVTSRSTITTQAIVRDGESLLIGGYVRNANDGREAKVPLLGDIPLLGALFRFRSTQVDRQERLFLITPKLLGASDSEDAHPIAGANGRERALAERFCAAASVGKSGGFDEPECPAAKPISSKPAVEPGASAAVVPDASRGDAN</sequence>
<feature type="domain" description="Type II/III secretion system secretin-like" evidence="12">
    <location>
        <begin position="400"/>
        <end position="558"/>
    </location>
</feature>
<evidence type="ECO:0000259" key="13">
    <source>
        <dbReference type="Pfam" id="PF03958"/>
    </source>
</evidence>
<feature type="region of interest" description="Disordered" evidence="10">
    <location>
        <begin position="590"/>
        <end position="630"/>
    </location>
</feature>
<organism evidence="14 15">
    <name type="scientific">Burkholderia mayonis</name>
    <dbReference type="NCBI Taxonomy" id="1385591"/>
    <lineage>
        <taxon>Bacteria</taxon>
        <taxon>Pseudomonadati</taxon>
        <taxon>Pseudomonadota</taxon>
        <taxon>Betaproteobacteria</taxon>
        <taxon>Burkholderiales</taxon>
        <taxon>Burkholderiaceae</taxon>
        <taxon>Burkholderia</taxon>
        <taxon>pseudomallei group</taxon>
    </lineage>
</organism>
<dbReference type="InterPro" id="IPR005644">
    <property type="entry name" value="NolW-like"/>
</dbReference>
<dbReference type="Proteomes" id="UP000062519">
    <property type="component" value="Chromosome 2"/>
</dbReference>
<feature type="region of interest" description="Disordered" evidence="10">
    <location>
        <begin position="249"/>
        <end position="280"/>
    </location>
</feature>
<keyword evidence="15" id="KW-1185">Reference proteome</keyword>
<evidence type="ECO:0000256" key="10">
    <source>
        <dbReference type="SAM" id="MobiDB-lite"/>
    </source>
</evidence>
<dbReference type="InterPro" id="IPR004845">
    <property type="entry name" value="T2SS_GspD_CS"/>
</dbReference>
<proteinExistence type="inferred from homology"/>
<dbReference type="InterPro" id="IPR003522">
    <property type="entry name" value="T3SS_OM_pore_YscC"/>
</dbReference>
<keyword evidence="6" id="KW-0811">Translocation</keyword>
<dbReference type="Pfam" id="PF00263">
    <property type="entry name" value="Secretin"/>
    <property type="match status" value="1"/>
</dbReference>
<dbReference type="AlphaFoldDB" id="A0A1B4FJB3"/>
<dbReference type="EMBL" id="CP013387">
    <property type="protein sequence ID" value="AOJ03730.1"/>
    <property type="molecule type" value="Genomic_DNA"/>
</dbReference>
<dbReference type="PANTHER" id="PTHR30332">
    <property type="entry name" value="PROBABLE GENERAL SECRETION PATHWAY PROTEIN D"/>
    <property type="match status" value="1"/>
</dbReference>
<keyword evidence="3 9" id="KW-0813">Transport</keyword>
<evidence type="ECO:0000256" key="4">
    <source>
        <dbReference type="ARBA" id="ARBA00022729"/>
    </source>
</evidence>
<dbReference type="GO" id="GO:0009279">
    <property type="term" value="C:cell outer membrane"/>
    <property type="evidence" value="ECO:0007669"/>
    <property type="project" value="UniProtKB-SubCell"/>
</dbReference>
<evidence type="ECO:0000256" key="9">
    <source>
        <dbReference type="RuleBase" id="RU004004"/>
    </source>
</evidence>
<feature type="chain" id="PRO_5015317259" evidence="11">
    <location>
        <begin position="20"/>
        <end position="630"/>
    </location>
</feature>
<evidence type="ECO:0000256" key="2">
    <source>
        <dbReference type="ARBA" id="ARBA00007032"/>
    </source>
</evidence>
<protein>
    <submittedName>
        <fullName evidence="14">Type III secretion outer membrane pore, YscC/HrcC family protein</fullName>
    </submittedName>
</protein>
<evidence type="ECO:0000256" key="5">
    <source>
        <dbReference type="ARBA" id="ARBA00022927"/>
    </source>
</evidence>
<dbReference type="InterPro" id="IPR004846">
    <property type="entry name" value="T2SS/T3SS_dom"/>
</dbReference>
<evidence type="ECO:0000256" key="7">
    <source>
        <dbReference type="ARBA" id="ARBA00023136"/>
    </source>
</evidence>
<dbReference type="GO" id="GO:0009306">
    <property type="term" value="P:protein secretion"/>
    <property type="evidence" value="ECO:0007669"/>
    <property type="project" value="InterPro"/>
</dbReference>
<dbReference type="Pfam" id="PF03958">
    <property type="entry name" value="Secretin_N"/>
    <property type="match status" value="1"/>
</dbReference>
<keyword evidence="5" id="KW-0653">Protein transport</keyword>
<dbReference type="PANTHER" id="PTHR30332:SF5">
    <property type="entry name" value="SPI-1 TYPE 3 SECRETION SYSTEM SECRETIN"/>
    <property type="match status" value="1"/>
</dbReference>
<dbReference type="PRINTS" id="PR01337">
    <property type="entry name" value="TYPE3OMGPROT"/>
</dbReference>
<keyword evidence="7" id="KW-0472">Membrane</keyword>
<dbReference type="InterPro" id="IPR050810">
    <property type="entry name" value="Bact_Secretion_Sys_Channel"/>
</dbReference>
<evidence type="ECO:0000256" key="8">
    <source>
        <dbReference type="ARBA" id="ARBA00023237"/>
    </source>
</evidence>
<dbReference type="KEGG" id="buu:WS70_17485"/>
<gene>
    <name evidence="14" type="ORF">WS70_17485</name>
</gene>
<accession>A0A1B4FJB3</accession>
<dbReference type="NCBIfam" id="TIGR02516">
    <property type="entry name" value="type_III_yscC"/>
    <property type="match status" value="1"/>
</dbReference>
<comment type="subcellular location">
    <subcellularLocation>
        <location evidence="1 9">Cell outer membrane</location>
    </subcellularLocation>
</comment>
<evidence type="ECO:0000313" key="14">
    <source>
        <dbReference type="EMBL" id="AOJ03730.1"/>
    </source>
</evidence>